<protein>
    <recommendedName>
        <fullName evidence="4">DUF4279 domain-containing protein</fullName>
    </recommendedName>
</protein>
<evidence type="ECO:0000313" key="3">
    <source>
        <dbReference type="Proteomes" id="UP000286947"/>
    </source>
</evidence>
<dbReference type="AlphaFoldDB" id="A0A433SGR3"/>
<name>A0A433SGR3_9BURK</name>
<evidence type="ECO:0000256" key="1">
    <source>
        <dbReference type="SAM" id="Coils"/>
    </source>
</evidence>
<gene>
    <name evidence="2" type="ORF">CUZ56_00324</name>
</gene>
<proteinExistence type="predicted"/>
<sequence>MNKINDLRVDNKGTLLGGVYEYSSFISRVCEKKDFKQFEEAVKKLLNEFSEHKELFQNIRQEGGSSEFFIGWFTGFNSGFILDYSLLKQMGELGIDLNFDIYGED</sequence>
<reference evidence="2 3" key="1">
    <citation type="submission" date="2018-01" db="EMBL/GenBank/DDBJ databases">
        <title>Saezia sanguinis gen. nov., sp. nov., in the order Burkholderiales isolated from human blood.</title>
        <authorList>
            <person name="Medina-Pascual M.J."/>
            <person name="Valdezate S."/>
            <person name="Monzon S."/>
            <person name="Cuesta I."/>
            <person name="Carrasco G."/>
            <person name="Villalon P."/>
            <person name="Saez-Nieto J.A."/>
        </authorList>
    </citation>
    <scope>NUCLEOTIDE SEQUENCE [LARGE SCALE GENOMIC DNA]</scope>
    <source>
        <strain evidence="2 3">CNM695-12</strain>
    </source>
</reference>
<accession>A0A433SGR3</accession>
<dbReference type="EMBL" id="PQSP01000001">
    <property type="protein sequence ID" value="RUS67844.1"/>
    <property type="molecule type" value="Genomic_DNA"/>
</dbReference>
<feature type="coiled-coil region" evidence="1">
    <location>
        <begin position="35"/>
        <end position="62"/>
    </location>
</feature>
<evidence type="ECO:0000313" key="2">
    <source>
        <dbReference type="EMBL" id="RUS67844.1"/>
    </source>
</evidence>
<keyword evidence="1" id="KW-0175">Coiled coil</keyword>
<evidence type="ECO:0008006" key="4">
    <source>
        <dbReference type="Google" id="ProtNLM"/>
    </source>
</evidence>
<dbReference type="Proteomes" id="UP000286947">
    <property type="component" value="Unassembled WGS sequence"/>
</dbReference>
<organism evidence="2 3">
    <name type="scientific">Saezia sanguinis</name>
    <dbReference type="NCBI Taxonomy" id="1965230"/>
    <lineage>
        <taxon>Bacteria</taxon>
        <taxon>Pseudomonadati</taxon>
        <taxon>Pseudomonadota</taxon>
        <taxon>Betaproteobacteria</taxon>
        <taxon>Burkholderiales</taxon>
        <taxon>Saeziaceae</taxon>
        <taxon>Saezia</taxon>
    </lineage>
</organism>
<keyword evidence="3" id="KW-1185">Reference proteome</keyword>
<comment type="caution">
    <text evidence="2">The sequence shown here is derived from an EMBL/GenBank/DDBJ whole genome shotgun (WGS) entry which is preliminary data.</text>
</comment>